<dbReference type="PANTHER" id="PTHR30485">
    <property type="entry name" value="NI/FE-HYDROGENASE 1 B-TYPE CYTOCHROME SUBUNIT"/>
    <property type="match status" value="1"/>
</dbReference>
<dbReference type="SUPFAM" id="SSF81342">
    <property type="entry name" value="Transmembrane di-heme cytochromes"/>
    <property type="match status" value="1"/>
</dbReference>
<dbReference type="Proteomes" id="UP000244173">
    <property type="component" value="Chromosome"/>
</dbReference>
<evidence type="ECO:0000256" key="5">
    <source>
        <dbReference type="ARBA" id="ARBA00023136"/>
    </source>
</evidence>
<evidence type="ECO:0000256" key="3">
    <source>
        <dbReference type="ARBA" id="ARBA00022692"/>
    </source>
</evidence>
<protein>
    <submittedName>
        <fullName evidence="8">Hydrogenase</fullName>
    </submittedName>
</protein>
<reference evidence="8 9" key="1">
    <citation type="submission" date="2018-04" db="EMBL/GenBank/DDBJ databases">
        <title>Denitrifier Microvirgula.</title>
        <authorList>
            <person name="Anderson E."/>
            <person name="Jang J."/>
            <person name="Ishii S."/>
        </authorList>
    </citation>
    <scope>NUCLEOTIDE SEQUENCE [LARGE SCALE GENOMIC DNA]</scope>
    <source>
        <strain evidence="8 9">BE2.4</strain>
    </source>
</reference>
<dbReference type="InterPro" id="IPR011577">
    <property type="entry name" value="Cyt_b561_bac/Ni-Hgenase"/>
</dbReference>
<keyword evidence="3 6" id="KW-0812">Transmembrane</keyword>
<proteinExistence type="predicted"/>
<evidence type="ECO:0000256" key="1">
    <source>
        <dbReference type="ARBA" id="ARBA00004651"/>
    </source>
</evidence>
<dbReference type="OrthoDB" id="196472at2"/>
<feature type="transmembrane region" description="Helical" evidence="6">
    <location>
        <begin position="12"/>
        <end position="30"/>
    </location>
</feature>
<dbReference type="Gene3D" id="1.20.950.20">
    <property type="entry name" value="Transmembrane di-heme cytochromes, Chain C"/>
    <property type="match status" value="1"/>
</dbReference>
<evidence type="ECO:0000259" key="7">
    <source>
        <dbReference type="Pfam" id="PF01292"/>
    </source>
</evidence>
<dbReference type="KEGG" id="maer:DAI18_11780"/>
<feature type="transmembrane region" description="Helical" evidence="6">
    <location>
        <begin position="148"/>
        <end position="170"/>
    </location>
</feature>
<dbReference type="STRING" id="1122240.GCA_000620105_03162"/>
<organism evidence="8 9">
    <name type="scientific">Microvirgula aerodenitrificans</name>
    <dbReference type="NCBI Taxonomy" id="57480"/>
    <lineage>
        <taxon>Bacteria</taxon>
        <taxon>Pseudomonadati</taxon>
        <taxon>Pseudomonadota</taxon>
        <taxon>Betaproteobacteria</taxon>
        <taxon>Neisseriales</taxon>
        <taxon>Aquaspirillaceae</taxon>
        <taxon>Microvirgula</taxon>
    </lineage>
</organism>
<name>A0A2S0PB71_9NEIS</name>
<evidence type="ECO:0000256" key="2">
    <source>
        <dbReference type="ARBA" id="ARBA00022475"/>
    </source>
</evidence>
<dbReference type="RefSeq" id="WP_028500062.1">
    <property type="nucleotide sequence ID" value="NZ_CAURZP010000002.1"/>
</dbReference>
<accession>A0A2S0PB71</accession>
<dbReference type="GO" id="GO:0005886">
    <property type="term" value="C:plasma membrane"/>
    <property type="evidence" value="ECO:0007669"/>
    <property type="project" value="UniProtKB-SubCell"/>
</dbReference>
<feature type="transmembrane region" description="Helical" evidence="6">
    <location>
        <begin position="42"/>
        <end position="60"/>
    </location>
</feature>
<dbReference type="InterPro" id="IPR051542">
    <property type="entry name" value="Hydrogenase_cytochrome"/>
</dbReference>
<dbReference type="GO" id="GO:0022904">
    <property type="term" value="P:respiratory electron transport chain"/>
    <property type="evidence" value="ECO:0007669"/>
    <property type="project" value="InterPro"/>
</dbReference>
<keyword evidence="4 6" id="KW-1133">Transmembrane helix</keyword>
<dbReference type="InterPro" id="IPR016174">
    <property type="entry name" value="Di-haem_cyt_TM"/>
</dbReference>
<dbReference type="Pfam" id="PF01292">
    <property type="entry name" value="Ni_hydr_CYTB"/>
    <property type="match status" value="1"/>
</dbReference>
<keyword evidence="2" id="KW-1003">Cell membrane</keyword>
<comment type="subcellular location">
    <subcellularLocation>
        <location evidence="1">Cell membrane</location>
        <topology evidence="1">Multi-pass membrane protein</topology>
    </subcellularLocation>
</comment>
<dbReference type="GO" id="GO:0020037">
    <property type="term" value="F:heme binding"/>
    <property type="evidence" value="ECO:0007669"/>
    <property type="project" value="TreeGrafter"/>
</dbReference>
<dbReference type="GO" id="GO:0009055">
    <property type="term" value="F:electron transfer activity"/>
    <property type="evidence" value="ECO:0007669"/>
    <property type="project" value="InterPro"/>
</dbReference>
<evidence type="ECO:0000256" key="6">
    <source>
        <dbReference type="SAM" id="Phobius"/>
    </source>
</evidence>
<evidence type="ECO:0000313" key="8">
    <source>
        <dbReference type="EMBL" id="AVY94639.1"/>
    </source>
</evidence>
<dbReference type="AlphaFoldDB" id="A0A2S0PB71"/>
<gene>
    <name evidence="8" type="ORF">DAI18_11780</name>
</gene>
<dbReference type="PANTHER" id="PTHR30485:SF2">
    <property type="entry name" value="BLL0597 PROTEIN"/>
    <property type="match status" value="1"/>
</dbReference>
<evidence type="ECO:0000256" key="4">
    <source>
        <dbReference type="ARBA" id="ARBA00022989"/>
    </source>
</evidence>
<feature type="transmembrane region" description="Helical" evidence="6">
    <location>
        <begin position="195"/>
        <end position="216"/>
    </location>
</feature>
<evidence type="ECO:0000313" key="9">
    <source>
        <dbReference type="Proteomes" id="UP000244173"/>
    </source>
</evidence>
<keyword evidence="9" id="KW-1185">Reference proteome</keyword>
<dbReference type="EMBL" id="CP028519">
    <property type="protein sequence ID" value="AVY94639.1"/>
    <property type="molecule type" value="Genomic_DNA"/>
</dbReference>
<feature type="domain" description="Cytochrome b561 bacterial/Ni-hydrogenase" evidence="7">
    <location>
        <begin position="8"/>
        <end position="182"/>
    </location>
</feature>
<sequence length="219" mass="24424">MSVLVRIWDVPTRLFHWSLVVLFCAMWFTGTQGGEWLQYHIWAGYGIATLVLFRLIWGLLGSQTSRFTFFIRGPRAIIGYLRGTLPEEQVPGHNPLGALMVLLMLALLATQITLGFFAADVDSYSYDGPLAHLIDSDLAESITGWHKLLFNVLLGAVGLHLSAIAFYALARKRNLVRPMLTGDQRFEREVGKLEFIPTVIAMVTLVVSAGAIYTLVTRL</sequence>
<keyword evidence="5 6" id="KW-0472">Membrane</keyword>
<feature type="transmembrane region" description="Helical" evidence="6">
    <location>
        <begin position="96"/>
        <end position="119"/>
    </location>
</feature>